<dbReference type="Proteomes" id="UP000239532">
    <property type="component" value="Unassembled WGS sequence"/>
</dbReference>
<proteinExistence type="predicted"/>
<dbReference type="RefSeq" id="WP_105983814.1">
    <property type="nucleotide sequence ID" value="NZ_MQUC01000003.1"/>
</dbReference>
<dbReference type="AlphaFoldDB" id="A0A2S9WXN0"/>
<comment type="caution">
    <text evidence="1">The sequence shown here is derived from an EMBL/GenBank/DDBJ whole genome shotgun (WGS) entry which is preliminary data.</text>
</comment>
<reference evidence="1 2" key="1">
    <citation type="submission" date="2016-11" db="EMBL/GenBank/DDBJ databases">
        <title>Trade-off between light-utilization and light-protection in marine flavobacteria.</title>
        <authorList>
            <person name="Kumagai Y."/>
        </authorList>
    </citation>
    <scope>NUCLEOTIDE SEQUENCE [LARGE SCALE GENOMIC DNA]</scope>
    <source>
        <strain evidence="1 2">JCM 17109</strain>
    </source>
</reference>
<sequence>MSKPTTTLHGVKKTGELKYLDIYNRYEAARKLGYQGKSFLKMIIVPEYEIELKSAEIYVVRGRKIHKENLKKEKKEKKAA</sequence>
<dbReference type="EMBL" id="MQUC01000003">
    <property type="protein sequence ID" value="PRP68136.1"/>
    <property type="molecule type" value="Genomic_DNA"/>
</dbReference>
<evidence type="ECO:0000313" key="2">
    <source>
        <dbReference type="Proteomes" id="UP000239532"/>
    </source>
</evidence>
<organism evidence="1 2">
    <name type="scientific">Nonlabens agnitus</name>
    <dbReference type="NCBI Taxonomy" id="870484"/>
    <lineage>
        <taxon>Bacteria</taxon>
        <taxon>Pseudomonadati</taxon>
        <taxon>Bacteroidota</taxon>
        <taxon>Flavobacteriia</taxon>
        <taxon>Flavobacteriales</taxon>
        <taxon>Flavobacteriaceae</taxon>
        <taxon>Nonlabens</taxon>
    </lineage>
</organism>
<keyword evidence="2" id="KW-1185">Reference proteome</keyword>
<gene>
    <name evidence="1" type="ORF">BST86_14075</name>
</gene>
<accession>A0A2S9WXN0</accession>
<name>A0A2S9WXN0_9FLAO</name>
<protein>
    <submittedName>
        <fullName evidence="1">Uncharacterized protein</fullName>
    </submittedName>
</protein>
<evidence type="ECO:0000313" key="1">
    <source>
        <dbReference type="EMBL" id="PRP68136.1"/>
    </source>
</evidence>